<protein>
    <recommendedName>
        <fullName evidence="1">TNase-like domain-containing protein</fullName>
    </recommendedName>
</protein>
<dbReference type="AlphaFoldDB" id="A0A6C0DRT6"/>
<name>A0A6C0DRT6_9ZZZZ</name>
<sequence length="152" mass="17708">MFRCLCYLFRTKKQTEEDYTKIEYNDTIEFVAPITKGKVIKVYDGDTITVASRITPDLPTLYRFHIRLNGIDTPEIKGGSFHEKELAIKARDALADLIFDKTVYLKNNKTEKYGRVLSDVYLGDLHVNQWMLDNKYAVKYDGGTKKRPTEWN</sequence>
<dbReference type="SMART" id="SM00318">
    <property type="entry name" value="SNc"/>
    <property type="match status" value="1"/>
</dbReference>
<accession>A0A6C0DRT6</accession>
<dbReference type="SUPFAM" id="SSF50199">
    <property type="entry name" value="Staphylococcal nuclease"/>
    <property type="match status" value="1"/>
</dbReference>
<organism evidence="2">
    <name type="scientific">viral metagenome</name>
    <dbReference type="NCBI Taxonomy" id="1070528"/>
    <lineage>
        <taxon>unclassified sequences</taxon>
        <taxon>metagenomes</taxon>
        <taxon>organismal metagenomes</taxon>
    </lineage>
</organism>
<evidence type="ECO:0000259" key="1">
    <source>
        <dbReference type="PROSITE" id="PS50830"/>
    </source>
</evidence>
<evidence type="ECO:0000313" key="2">
    <source>
        <dbReference type="EMBL" id="QHT19152.1"/>
    </source>
</evidence>
<dbReference type="InterPro" id="IPR016071">
    <property type="entry name" value="Staphylococal_nuclease_OB-fold"/>
</dbReference>
<dbReference type="Gene3D" id="2.40.50.90">
    <property type="match status" value="1"/>
</dbReference>
<reference evidence="2" key="1">
    <citation type="journal article" date="2020" name="Nature">
        <title>Giant virus diversity and host interactions through global metagenomics.</title>
        <authorList>
            <person name="Schulz F."/>
            <person name="Roux S."/>
            <person name="Paez-Espino D."/>
            <person name="Jungbluth S."/>
            <person name="Walsh D.A."/>
            <person name="Denef V.J."/>
            <person name="McMahon K.D."/>
            <person name="Konstantinidis K.T."/>
            <person name="Eloe-Fadrosh E.A."/>
            <person name="Kyrpides N.C."/>
            <person name="Woyke T."/>
        </authorList>
    </citation>
    <scope>NUCLEOTIDE SEQUENCE</scope>
    <source>
        <strain evidence="2">GVMAG-M-3300023174-49</strain>
    </source>
</reference>
<dbReference type="Pfam" id="PF00565">
    <property type="entry name" value="SNase"/>
    <property type="match status" value="1"/>
</dbReference>
<proteinExistence type="predicted"/>
<dbReference type="PROSITE" id="PS50830">
    <property type="entry name" value="TNASE_3"/>
    <property type="match status" value="1"/>
</dbReference>
<dbReference type="InterPro" id="IPR035437">
    <property type="entry name" value="SNase_OB-fold_sf"/>
</dbReference>
<feature type="domain" description="TNase-like" evidence="1">
    <location>
        <begin position="33"/>
        <end position="152"/>
    </location>
</feature>
<dbReference type="EMBL" id="MN739663">
    <property type="protein sequence ID" value="QHT19152.1"/>
    <property type="molecule type" value="Genomic_DNA"/>
</dbReference>